<name>A0A0N1P2N2_9EURO</name>
<keyword evidence="2 4" id="KW-0863">Zinc-finger</keyword>
<dbReference type="InterPro" id="IPR013083">
    <property type="entry name" value="Znf_RING/FYVE/PHD"/>
</dbReference>
<keyword evidence="5" id="KW-0812">Transmembrane</keyword>
<evidence type="ECO:0000256" key="3">
    <source>
        <dbReference type="ARBA" id="ARBA00022833"/>
    </source>
</evidence>
<dbReference type="AlphaFoldDB" id="A0A0N1P2N2"/>
<dbReference type="SUPFAM" id="SSF57850">
    <property type="entry name" value="RING/U-box"/>
    <property type="match status" value="1"/>
</dbReference>
<keyword evidence="6" id="KW-0732">Signal</keyword>
<dbReference type="Proteomes" id="UP000038010">
    <property type="component" value="Unassembled WGS sequence"/>
</dbReference>
<dbReference type="GO" id="GO:0061630">
    <property type="term" value="F:ubiquitin protein ligase activity"/>
    <property type="evidence" value="ECO:0007669"/>
    <property type="project" value="TreeGrafter"/>
</dbReference>
<dbReference type="OrthoDB" id="8062037at2759"/>
<evidence type="ECO:0000256" key="2">
    <source>
        <dbReference type="ARBA" id="ARBA00022771"/>
    </source>
</evidence>
<dbReference type="PANTHER" id="PTHR45969:SF69">
    <property type="entry name" value="FINGER DOMAIN PROTEIN, PUTATIVE (AFU_ORTHOLOGUE AFUA_3G12190)-RELATED"/>
    <property type="match status" value="1"/>
</dbReference>
<feature type="transmembrane region" description="Helical" evidence="5">
    <location>
        <begin position="471"/>
        <end position="492"/>
    </location>
</feature>
<evidence type="ECO:0000256" key="4">
    <source>
        <dbReference type="PROSITE-ProRule" id="PRU00175"/>
    </source>
</evidence>
<evidence type="ECO:0000259" key="7">
    <source>
        <dbReference type="PROSITE" id="PS50089"/>
    </source>
</evidence>
<dbReference type="GO" id="GO:0016567">
    <property type="term" value="P:protein ubiquitination"/>
    <property type="evidence" value="ECO:0007669"/>
    <property type="project" value="TreeGrafter"/>
</dbReference>
<reference evidence="8 9" key="1">
    <citation type="submission" date="2015-06" db="EMBL/GenBank/DDBJ databases">
        <title>Draft genome of the ant-associated black yeast Phialophora attae CBS 131958.</title>
        <authorList>
            <person name="Moreno L.F."/>
            <person name="Stielow B.J."/>
            <person name="de Hoog S."/>
            <person name="Vicente V.A."/>
            <person name="Weiss V.A."/>
            <person name="de Vries M."/>
            <person name="Cruz L.M."/>
            <person name="Souza E.M."/>
        </authorList>
    </citation>
    <scope>NUCLEOTIDE SEQUENCE [LARGE SCALE GENOMIC DNA]</scope>
    <source>
        <strain evidence="8 9">CBS 131958</strain>
    </source>
</reference>
<evidence type="ECO:0000313" key="8">
    <source>
        <dbReference type="EMBL" id="KPI45583.1"/>
    </source>
</evidence>
<evidence type="ECO:0000256" key="5">
    <source>
        <dbReference type="SAM" id="Phobius"/>
    </source>
</evidence>
<keyword evidence="5" id="KW-1133">Transmembrane helix</keyword>
<gene>
    <name evidence="8" type="ORF">AB675_888</name>
</gene>
<keyword evidence="9" id="KW-1185">Reference proteome</keyword>
<dbReference type="RefSeq" id="XP_018005546.1">
    <property type="nucleotide sequence ID" value="XM_018149374.1"/>
</dbReference>
<dbReference type="GO" id="GO:0008270">
    <property type="term" value="F:zinc ion binding"/>
    <property type="evidence" value="ECO:0007669"/>
    <property type="project" value="UniProtKB-KW"/>
</dbReference>
<dbReference type="PANTHER" id="PTHR45969">
    <property type="entry name" value="RING ZINC FINGER PROTEIN-RELATED"/>
    <property type="match status" value="1"/>
</dbReference>
<keyword evidence="1" id="KW-0479">Metal-binding</keyword>
<sequence>MPIHWRGVVVLLGDIIAAFVENRQAAARPNPPMNHNVDPDADLRNEVIDLIRDLERHPDVQHDPEAPEDVDDIQAMDNLQLLQMRFMLLQLRAELDEPPPAHLINGPNGRRIGTLREFVDQHYQARQDAIVRAGIAQGAQNAQNAQNPQNGPQAVNLNINGQHAQVVHVGNIGVHDLLDIQAAVDENEPVNFNINGRNIQALPIGPIQGIGQHTVQAIERALHDQNQPAANAEPNNIPQLIQHLATVEQLRDQQYHQLRTEELARRTRNPGIREEQPEQQRLIDNNLFTLRTQLRDVRAQLHILRQIHDGPVNIEQRRHDDVLAIIRGYATQATPQPAPPRQPPPLVAPNNQIAPNNHLPNVYRLEAVPRRQPQAHPMFAPHHHTRNVHTLVGFDPDALEDEDDRRCPICLAQFENGDRVRRLGRVTNSEVVCILNGTLYILYQNPRWIAYQVQRFLGLGDHPMPLRMEIFFGHAPACVWLAVQSYLCYLALLRIYRRHKRGWPEEIAWQGRFDFALRAFDIRIEPGEFTSRIRQQPKAPFHPMFEVKRHKVEVRTFVGTPDPEKQSDFDDKKCVVCWADLAEGQKYWELPCDHKHRFHQDCIEEYWKQEFRCLRCTKVLEWQLAVRE</sequence>
<dbReference type="PROSITE" id="PS50089">
    <property type="entry name" value="ZF_RING_2"/>
    <property type="match status" value="1"/>
</dbReference>
<evidence type="ECO:0000256" key="6">
    <source>
        <dbReference type="SAM" id="SignalP"/>
    </source>
</evidence>
<dbReference type="VEuPathDB" id="FungiDB:AB675_888"/>
<dbReference type="InterPro" id="IPR001841">
    <property type="entry name" value="Znf_RING"/>
</dbReference>
<protein>
    <recommendedName>
        <fullName evidence="7">RING-type domain-containing protein</fullName>
    </recommendedName>
</protein>
<feature type="signal peptide" evidence="6">
    <location>
        <begin position="1"/>
        <end position="27"/>
    </location>
</feature>
<organism evidence="8 9">
    <name type="scientific">Cyphellophora attinorum</name>
    <dbReference type="NCBI Taxonomy" id="1664694"/>
    <lineage>
        <taxon>Eukaryota</taxon>
        <taxon>Fungi</taxon>
        <taxon>Dikarya</taxon>
        <taxon>Ascomycota</taxon>
        <taxon>Pezizomycotina</taxon>
        <taxon>Eurotiomycetes</taxon>
        <taxon>Chaetothyriomycetidae</taxon>
        <taxon>Chaetothyriales</taxon>
        <taxon>Cyphellophoraceae</taxon>
        <taxon>Cyphellophora</taxon>
    </lineage>
</organism>
<comment type="caution">
    <text evidence="8">The sequence shown here is derived from an EMBL/GenBank/DDBJ whole genome shotgun (WGS) entry which is preliminary data.</text>
</comment>
<keyword evidence="5" id="KW-0472">Membrane</keyword>
<dbReference type="GeneID" id="28741243"/>
<accession>A0A0N1P2N2</accession>
<dbReference type="Pfam" id="PF13639">
    <property type="entry name" value="zf-RING_2"/>
    <property type="match status" value="1"/>
</dbReference>
<evidence type="ECO:0000313" key="9">
    <source>
        <dbReference type="Proteomes" id="UP000038010"/>
    </source>
</evidence>
<keyword evidence="3" id="KW-0862">Zinc</keyword>
<dbReference type="Gene3D" id="3.30.40.10">
    <property type="entry name" value="Zinc/RING finger domain, C3HC4 (zinc finger)"/>
    <property type="match status" value="1"/>
</dbReference>
<feature type="chain" id="PRO_5005879535" description="RING-type domain-containing protein" evidence="6">
    <location>
        <begin position="28"/>
        <end position="628"/>
    </location>
</feature>
<dbReference type="EMBL" id="LFJN01000001">
    <property type="protein sequence ID" value="KPI45583.1"/>
    <property type="molecule type" value="Genomic_DNA"/>
</dbReference>
<feature type="domain" description="RING-type" evidence="7">
    <location>
        <begin position="574"/>
        <end position="617"/>
    </location>
</feature>
<evidence type="ECO:0000256" key="1">
    <source>
        <dbReference type="ARBA" id="ARBA00022723"/>
    </source>
</evidence>
<proteinExistence type="predicted"/>